<dbReference type="Pfam" id="PF00615">
    <property type="entry name" value="RGS"/>
    <property type="match status" value="1"/>
</dbReference>
<dbReference type="InterPro" id="IPR044926">
    <property type="entry name" value="RGS_subdomain_2"/>
</dbReference>
<evidence type="ECO:0000313" key="3">
    <source>
        <dbReference type="Proteomes" id="UP000242254"/>
    </source>
</evidence>
<dbReference type="GeneID" id="35446919"/>
<sequence>MLCSPEPPSLTLEVVLNDPSSDLFKEFANYLRQSYCIENLDFWIAVQKYKECTNDKSLALRCEDMINEYIRPNSPQEINIPCDMREAILDFYQQGNYHPKLFGAAAEAVLELMRVNSFIPWLMLNANSEHWETSTGGIKHSASSTSLSDKLGVKLKQISRKSWSSFDYPSGDSRFLFSVTSYSNNSVCRSMLKKLKRSFSGHQRQ</sequence>
<keyword evidence="3" id="KW-1185">Reference proteome</keyword>
<dbReference type="PRINTS" id="PR01301">
    <property type="entry name" value="RGSPROTEIN"/>
</dbReference>
<name>A0A2G4SG28_RHIZD</name>
<protein>
    <submittedName>
        <fullName evidence="2">Regulator of G protein signaling superfamily</fullName>
    </submittedName>
</protein>
<dbReference type="STRING" id="1340429.A0A2G4SG28"/>
<organism evidence="2 3">
    <name type="scientific">Rhizopus microsporus ATCC 52813</name>
    <dbReference type="NCBI Taxonomy" id="1340429"/>
    <lineage>
        <taxon>Eukaryota</taxon>
        <taxon>Fungi</taxon>
        <taxon>Fungi incertae sedis</taxon>
        <taxon>Mucoromycota</taxon>
        <taxon>Mucoromycotina</taxon>
        <taxon>Mucoromycetes</taxon>
        <taxon>Mucorales</taxon>
        <taxon>Mucorineae</taxon>
        <taxon>Rhizopodaceae</taxon>
        <taxon>Rhizopus</taxon>
    </lineage>
</organism>
<proteinExistence type="predicted"/>
<dbReference type="Gene3D" id="1.10.167.10">
    <property type="entry name" value="Regulator of G-protein Signalling 4, domain 2"/>
    <property type="match status" value="1"/>
</dbReference>
<dbReference type="SUPFAM" id="SSF48097">
    <property type="entry name" value="Regulator of G-protein signaling, RGS"/>
    <property type="match status" value="1"/>
</dbReference>
<dbReference type="Proteomes" id="UP000242254">
    <property type="component" value="Unassembled WGS sequence"/>
</dbReference>
<dbReference type="RefSeq" id="XP_023461436.1">
    <property type="nucleotide sequence ID" value="XM_023615931.1"/>
</dbReference>
<feature type="domain" description="RGS" evidence="1">
    <location>
        <begin position="27"/>
        <end position="122"/>
    </location>
</feature>
<gene>
    <name evidence="2" type="ORF">RHIMIDRAFT_96061</name>
</gene>
<dbReference type="PROSITE" id="PS50132">
    <property type="entry name" value="RGS"/>
    <property type="match status" value="1"/>
</dbReference>
<dbReference type="EMBL" id="KZ303872">
    <property type="protein sequence ID" value="PHZ07728.1"/>
    <property type="molecule type" value="Genomic_DNA"/>
</dbReference>
<evidence type="ECO:0000313" key="2">
    <source>
        <dbReference type="EMBL" id="PHZ07728.1"/>
    </source>
</evidence>
<accession>A0A2G4SG28</accession>
<dbReference type="InterPro" id="IPR036305">
    <property type="entry name" value="RGS_sf"/>
</dbReference>
<dbReference type="PANTHER" id="PTHR10845:SF267">
    <property type="entry name" value="REGULATOR OF G PROTEIN SIGNALING DOMAIN PROTEIN (AFU_ORTHOLOGUE AFUA_6G06860)"/>
    <property type="match status" value="1"/>
</dbReference>
<dbReference type="CDD" id="cd07440">
    <property type="entry name" value="RGS"/>
    <property type="match status" value="1"/>
</dbReference>
<dbReference type="InterPro" id="IPR016137">
    <property type="entry name" value="RGS"/>
</dbReference>
<reference evidence="2 3" key="1">
    <citation type="journal article" date="2016" name="Proc. Natl. Acad. Sci. U.S.A.">
        <title>Lipid metabolic changes in an early divergent fungus govern the establishment of a mutualistic symbiosis with endobacteria.</title>
        <authorList>
            <person name="Lastovetsky O.A."/>
            <person name="Gaspar M.L."/>
            <person name="Mondo S.J."/>
            <person name="LaButti K.M."/>
            <person name="Sandor L."/>
            <person name="Grigoriev I.V."/>
            <person name="Henry S.A."/>
            <person name="Pawlowska T.E."/>
        </authorList>
    </citation>
    <scope>NUCLEOTIDE SEQUENCE [LARGE SCALE GENOMIC DNA]</scope>
    <source>
        <strain evidence="2 3">ATCC 52813</strain>
    </source>
</reference>
<dbReference type="AlphaFoldDB" id="A0A2G4SG28"/>
<dbReference type="SMART" id="SM00315">
    <property type="entry name" value="RGS"/>
    <property type="match status" value="1"/>
</dbReference>
<evidence type="ECO:0000259" key="1">
    <source>
        <dbReference type="PROSITE" id="PS50132"/>
    </source>
</evidence>
<dbReference type="PANTHER" id="PTHR10845">
    <property type="entry name" value="REGULATOR OF G PROTEIN SIGNALING"/>
    <property type="match status" value="1"/>
</dbReference>